<evidence type="ECO:0008006" key="3">
    <source>
        <dbReference type="Google" id="ProtNLM"/>
    </source>
</evidence>
<proteinExistence type="predicted"/>
<dbReference type="PROSITE" id="PS51257">
    <property type="entry name" value="PROKAR_LIPOPROTEIN"/>
    <property type="match status" value="1"/>
</dbReference>
<comment type="caution">
    <text evidence="1">The sequence shown here is derived from an EMBL/GenBank/DDBJ whole genome shotgun (WGS) entry which is preliminary data.</text>
</comment>
<name>A0A3S0KFS1_9DEIO</name>
<dbReference type="EMBL" id="RXPE01000003">
    <property type="protein sequence ID" value="RTR29871.1"/>
    <property type="molecule type" value="Genomic_DNA"/>
</dbReference>
<dbReference type="RefSeq" id="WP_126351215.1">
    <property type="nucleotide sequence ID" value="NZ_CP086380.1"/>
</dbReference>
<dbReference type="OrthoDB" id="9879895at2"/>
<dbReference type="AlphaFoldDB" id="A0A3S0KFS1"/>
<reference evidence="1 2" key="1">
    <citation type="submission" date="2018-12" db="EMBL/GenBank/DDBJ databases">
        <title>Deinococcus radiophilus ATCC 27603 genome sequencing and assembly.</title>
        <authorList>
            <person name="Maclea K.S."/>
            <person name="Maynard C.R."/>
        </authorList>
    </citation>
    <scope>NUCLEOTIDE SEQUENCE [LARGE SCALE GENOMIC DNA]</scope>
    <source>
        <strain evidence="1 2">ATCC 27603</strain>
    </source>
</reference>
<accession>A0A3S0KFS1</accession>
<sequence length="170" mass="17513">MLTQTVRLLPLLALPTLTGCGTVPLPPVALPDVELTAPVALNGSVGRLFAGTELFAQPVDARLKNLSVTGQARLNTPASTRLVMDVLLTRELPADCVPYGPAQLCTSGGQSIGKAVFAAGEKAAELRLGGEVLNTLAHGGEGHLGLRLTEGSVPAGTVLTFSDLEAKAYF</sequence>
<dbReference type="Proteomes" id="UP000277766">
    <property type="component" value="Unassembled WGS sequence"/>
</dbReference>
<protein>
    <recommendedName>
        <fullName evidence="3">Lipoprotein</fullName>
    </recommendedName>
</protein>
<keyword evidence="2" id="KW-1185">Reference proteome</keyword>
<evidence type="ECO:0000313" key="1">
    <source>
        <dbReference type="EMBL" id="RTR29871.1"/>
    </source>
</evidence>
<organism evidence="1 2">
    <name type="scientific">Deinococcus radiophilus</name>
    <dbReference type="NCBI Taxonomy" id="32062"/>
    <lineage>
        <taxon>Bacteria</taxon>
        <taxon>Thermotogati</taxon>
        <taxon>Deinococcota</taxon>
        <taxon>Deinococci</taxon>
        <taxon>Deinococcales</taxon>
        <taxon>Deinococcaceae</taxon>
        <taxon>Deinococcus</taxon>
    </lineage>
</organism>
<gene>
    <name evidence="1" type="ORF">EJ104_02700</name>
</gene>
<evidence type="ECO:0000313" key="2">
    <source>
        <dbReference type="Proteomes" id="UP000277766"/>
    </source>
</evidence>